<name>A0A9J6F1D6_RHIMP</name>
<protein>
    <submittedName>
        <fullName evidence="2">Uncharacterized protein</fullName>
    </submittedName>
</protein>
<feature type="compositionally biased region" description="Pro residues" evidence="1">
    <location>
        <begin position="268"/>
        <end position="277"/>
    </location>
</feature>
<reference evidence="2" key="2">
    <citation type="submission" date="2021-09" db="EMBL/GenBank/DDBJ databases">
        <authorList>
            <person name="Jia N."/>
            <person name="Wang J."/>
            <person name="Shi W."/>
            <person name="Du L."/>
            <person name="Sun Y."/>
            <person name="Zhan W."/>
            <person name="Jiang J."/>
            <person name="Wang Q."/>
            <person name="Zhang B."/>
            <person name="Ji P."/>
            <person name="Sakyi L.B."/>
            <person name="Cui X."/>
            <person name="Yuan T."/>
            <person name="Jiang B."/>
            <person name="Yang W."/>
            <person name="Lam T.T.-Y."/>
            <person name="Chang Q."/>
            <person name="Ding S."/>
            <person name="Wang X."/>
            <person name="Zhu J."/>
            <person name="Ruan X."/>
            <person name="Zhao L."/>
            <person name="Wei J."/>
            <person name="Que T."/>
            <person name="Du C."/>
            <person name="Cheng J."/>
            <person name="Dai P."/>
            <person name="Han X."/>
            <person name="Huang E."/>
            <person name="Gao Y."/>
            <person name="Liu J."/>
            <person name="Shao H."/>
            <person name="Ye R."/>
            <person name="Li L."/>
            <person name="Wei W."/>
            <person name="Wang X."/>
            <person name="Wang C."/>
            <person name="Huo Q."/>
            <person name="Li W."/>
            <person name="Guo W."/>
            <person name="Chen H."/>
            <person name="Chen S."/>
            <person name="Zhou L."/>
            <person name="Zhou L."/>
            <person name="Ni X."/>
            <person name="Tian J."/>
            <person name="Zhou Y."/>
            <person name="Sheng Y."/>
            <person name="Liu T."/>
            <person name="Pan Y."/>
            <person name="Xia L."/>
            <person name="Li J."/>
            <person name="Zhao F."/>
            <person name="Cao W."/>
        </authorList>
    </citation>
    <scope>NUCLEOTIDE SEQUENCE</scope>
    <source>
        <strain evidence="2">Rmic-2018</strain>
        <tissue evidence="2">Larvae</tissue>
    </source>
</reference>
<proteinExistence type="predicted"/>
<feature type="compositionally biased region" description="Polar residues" evidence="1">
    <location>
        <begin position="243"/>
        <end position="255"/>
    </location>
</feature>
<feature type="region of interest" description="Disordered" evidence="1">
    <location>
        <begin position="14"/>
        <end position="56"/>
    </location>
</feature>
<sequence>MRVCLSYGHYHRSADDDKTVEAANTSVAQRPNSEVSPASTKHMLPTAASPTKPGHPVRAIIELPDTRVAPRDDITVKLSNSARLRELFEREAARARQPGITVRTPPLQSSVTLTSSTDSSKSVQVPQMVAYFDRSQTGKQQKAISEGTSETQVTPRSTSTDAPLTTFPEAELPAPPPSSEETMVSTGKIKLPQLPIERYKTEMHVRLPDEELAARNESPQLPKARHDDQSSTEPFSIDEMSRQRVSVSEPLSDTDTLSDRMEAKNIVPLPPSVPPRSKPSLFFC</sequence>
<dbReference type="EMBL" id="JABSTU010000001">
    <property type="protein sequence ID" value="KAH8040321.1"/>
    <property type="molecule type" value="Genomic_DNA"/>
</dbReference>
<feature type="compositionally biased region" description="Low complexity" evidence="1">
    <location>
        <begin position="104"/>
        <end position="121"/>
    </location>
</feature>
<feature type="compositionally biased region" description="Polar residues" evidence="1">
    <location>
        <begin position="22"/>
        <end position="39"/>
    </location>
</feature>
<evidence type="ECO:0000256" key="1">
    <source>
        <dbReference type="SAM" id="MobiDB-lite"/>
    </source>
</evidence>
<feature type="compositionally biased region" description="Polar residues" evidence="1">
    <location>
        <begin position="135"/>
        <end position="163"/>
    </location>
</feature>
<gene>
    <name evidence="2" type="ORF">HPB51_010101</name>
</gene>
<feature type="region of interest" description="Disordered" evidence="1">
    <location>
        <begin position="94"/>
        <end position="121"/>
    </location>
</feature>
<keyword evidence="3" id="KW-1185">Reference proteome</keyword>
<dbReference type="Proteomes" id="UP000821866">
    <property type="component" value="Chromosome 1"/>
</dbReference>
<reference evidence="2" key="1">
    <citation type="journal article" date="2020" name="Cell">
        <title>Large-Scale Comparative Analyses of Tick Genomes Elucidate Their Genetic Diversity and Vector Capacities.</title>
        <authorList>
            <consortium name="Tick Genome and Microbiome Consortium (TIGMIC)"/>
            <person name="Jia N."/>
            <person name="Wang J."/>
            <person name="Shi W."/>
            <person name="Du L."/>
            <person name="Sun Y."/>
            <person name="Zhan W."/>
            <person name="Jiang J.F."/>
            <person name="Wang Q."/>
            <person name="Zhang B."/>
            <person name="Ji P."/>
            <person name="Bell-Sakyi L."/>
            <person name="Cui X.M."/>
            <person name="Yuan T.T."/>
            <person name="Jiang B.G."/>
            <person name="Yang W.F."/>
            <person name="Lam T.T."/>
            <person name="Chang Q.C."/>
            <person name="Ding S.J."/>
            <person name="Wang X.J."/>
            <person name="Zhu J.G."/>
            <person name="Ruan X.D."/>
            <person name="Zhao L."/>
            <person name="Wei J.T."/>
            <person name="Ye R.Z."/>
            <person name="Que T.C."/>
            <person name="Du C.H."/>
            <person name="Zhou Y.H."/>
            <person name="Cheng J.X."/>
            <person name="Dai P.F."/>
            <person name="Guo W.B."/>
            <person name="Han X.H."/>
            <person name="Huang E.J."/>
            <person name="Li L.F."/>
            <person name="Wei W."/>
            <person name="Gao Y.C."/>
            <person name="Liu J.Z."/>
            <person name="Shao H.Z."/>
            <person name="Wang X."/>
            <person name="Wang C.C."/>
            <person name="Yang T.C."/>
            <person name="Huo Q.B."/>
            <person name="Li W."/>
            <person name="Chen H.Y."/>
            <person name="Chen S.E."/>
            <person name="Zhou L.G."/>
            <person name="Ni X.B."/>
            <person name="Tian J.H."/>
            <person name="Sheng Y."/>
            <person name="Liu T."/>
            <person name="Pan Y.S."/>
            <person name="Xia L.Y."/>
            <person name="Li J."/>
            <person name="Zhao F."/>
            <person name="Cao W.C."/>
        </authorList>
    </citation>
    <scope>NUCLEOTIDE SEQUENCE</scope>
    <source>
        <strain evidence="2">Rmic-2018</strain>
    </source>
</reference>
<feature type="region of interest" description="Disordered" evidence="1">
    <location>
        <begin position="211"/>
        <end position="284"/>
    </location>
</feature>
<dbReference type="AlphaFoldDB" id="A0A9J6F1D6"/>
<comment type="caution">
    <text evidence="2">The sequence shown here is derived from an EMBL/GenBank/DDBJ whole genome shotgun (WGS) entry which is preliminary data.</text>
</comment>
<organism evidence="2 3">
    <name type="scientific">Rhipicephalus microplus</name>
    <name type="common">Cattle tick</name>
    <name type="synonym">Boophilus microplus</name>
    <dbReference type="NCBI Taxonomy" id="6941"/>
    <lineage>
        <taxon>Eukaryota</taxon>
        <taxon>Metazoa</taxon>
        <taxon>Ecdysozoa</taxon>
        <taxon>Arthropoda</taxon>
        <taxon>Chelicerata</taxon>
        <taxon>Arachnida</taxon>
        <taxon>Acari</taxon>
        <taxon>Parasitiformes</taxon>
        <taxon>Ixodida</taxon>
        <taxon>Ixodoidea</taxon>
        <taxon>Ixodidae</taxon>
        <taxon>Rhipicephalinae</taxon>
        <taxon>Rhipicephalus</taxon>
        <taxon>Boophilus</taxon>
    </lineage>
</organism>
<evidence type="ECO:0000313" key="3">
    <source>
        <dbReference type="Proteomes" id="UP000821866"/>
    </source>
</evidence>
<feature type="region of interest" description="Disordered" evidence="1">
    <location>
        <begin position="135"/>
        <end position="186"/>
    </location>
</feature>
<accession>A0A9J6F1D6</accession>
<evidence type="ECO:0000313" key="2">
    <source>
        <dbReference type="EMBL" id="KAH8040321.1"/>
    </source>
</evidence>